<keyword evidence="1" id="KW-1185">Reference proteome</keyword>
<dbReference type="WBParaSite" id="PTRK_0000050050.1">
    <property type="protein sequence ID" value="PTRK_0000050050.1"/>
    <property type="gene ID" value="PTRK_0000050050"/>
</dbReference>
<accession>A0A0N4Z1C9</accession>
<organism evidence="1 2">
    <name type="scientific">Parastrongyloides trichosuri</name>
    <name type="common">Possum-specific nematode worm</name>
    <dbReference type="NCBI Taxonomy" id="131310"/>
    <lineage>
        <taxon>Eukaryota</taxon>
        <taxon>Metazoa</taxon>
        <taxon>Ecdysozoa</taxon>
        <taxon>Nematoda</taxon>
        <taxon>Chromadorea</taxon>
        <taxon>Rhabditida</taxon>
        <taxon>Tylenchina</taxon>
        <taxon>Panagrolaimomorpha</taxon>
        <taxon>Strongyloidoidea</taxon>
        <taxon>Strongyloididae</taxon>
        <taxon>Parastrongyloides</taxon>
    </lineage>
</organism>
<sequence length="78" mass="9330">MFTHHLSPLIHFNLKLTINLITRLFISHEPILFPKLRIYFADFPYLHYFIDQRLDILETCCGYGYGCITKFIMLSLTF</sequence>
<proteinExistence type="predicted"/>
<dbReference type="AlphaFoldDB" id="A0A0N4Z1C9"/>
<evidence type="ECO:0000313" key="1">
    <source>
        <dbReference type="Proteomes" id="UP000038045"/>
    </source>
</evidence>
<protein>
    <submittedName>
        <fullName evidence="2">Ovule protein</fullName>
    </submittedName>
</protein>
<reference evidence="2" key="1">
    <citation type="submission" date="2017-02" db="UniProtKB">
        <authorList>
            <consortium name="WormBaseParasite"/>
        </authorList>
    </citation>
    <scope>IDENTIFICATION</scope>
</reference>
<name>A0A0N4Z1C9_PARTI</name>
<dbReference type="STRING" id="131310.A0A0N4Z1C9"/>
<dbReference type="Proteomes" id="UP000038045">
    <property type="component" value="Unplaced"/>
</dbReference>
<evidence type="ECO:0000313" key="2">
    <source>
        <dbReference type="WBParaSite" id="PTRK_0000050050.1"/>
    </source>
</evidence>